<feature type="transmembrane region" description="Helical" evidence="1">
    <location>
        <begin position="282"/>
        <end position="307"/>
    </location>
</feature>
<reference evidence="2 3" key="1">
    <citation type="submission" date="2020-12" db="EMBL/GenBank/DDBJ databases">
        <title>Draft genome sequence of the commensal strain Corynebacterium tuberculostearicum MFP09/CIP 102622 isolated from human skin.</title>
        <authorList>
            <person name="Boukerb A.M."/>
            <person name="Janvier X."/>
            <person name="Feuilloley M.G.J."/>
            <person name="Groboillot A."/>
        </authorList>
    </citation>
    <scope>NUCLEOTIDE SEQUENCE [LARGE SCALE GENOMIC DNA]</scope>
    <source>
        <strain evidence="2 3">CIP 102622</strain>
    </source>
</reference>
<keyword evidence="3" id="KW-1185">Reference proteome</keyword>
<proteinExistence type="predicted"/>
<dbReference type="AlphaFoldDB" id="A0A8I1LA97"/>
<dbReference type="Proteomes" id="UP000603369">
    <property type="component" value="Unassembled WGS sequence"/>
</dbReference>
<keyword evidence="1" id="KW-0812">Transmembrane</keyword>
<evidence type="ECO:0000313" key="3">
    <source>
        <dbReference type="Proteomes" id="UP000603369"/>
    </source>
</evidence>
<feature type="transmembrane region" description="Helical" evidence="1">
    <location>
        <begin position="46"/>
        <end position="66"/>
    </location>
</feature>
<dbReference type="RefSeq" id="WP_200436250.1">
    <property type="nucleotide sequence ID" value="NZ_JAEHFL010000017.1"/>
</dbReference>
<feature type="transmembrane region" description="Helical" evidence="1">
    <location>
        <begin position="327"/>
        <end position="350"/>
    </location>
</feature>
<evidence type="ECO:0000313" key="2">
    <source>
        <dbReference type="EMBL" id="MBK3428962.1"/>
    </source>
</evidence>
<comment type="caution">
    <text evidence="2">The sequence shown here is derived from an EMBL/GenBank/DDBJ whole genome shotgun (WGS) entry which is preliminary data.</text>
</comment>
<keyword evidence="1" id="KW-0472">Membrane</keyword>
<gene>
    <name evidence="2" type="ORF">JDP02_10655</name>
</gene>
<keyword evidence="1" id="KW-1133">Transmembrane helix</keyword>
<protein>
    <submittedName>
        <fullName evidence="2">Uncharacterized protein</fullName>
    </submittedName>
</protein>
<evidence type="ECO:0000256" key="1">
    <source>
        <dbReference type="SAM" id="Phobius"/>
    </source>
</evidence>
<accession>A0A8I1LA97</accession>
<organism evidence="2 3">
    <name type="scientific">Corynebacterium tuberculostearicum</name>
    <dbReference type="NCBI Taxonomy" id="38304"/>
    <lineage>
        <taxon>Bacteria</taxon>
        <taxon>Bacillati</taxon>
        <taxon>Actinomycetota</taxon>
        <taxon>Actinomycetes</taxon>
        <taxon>Mycobacteriales</taxon>
        <taxon>Corynebacteriaceae</taxon>
        <taxon>Corynebacterium</taxon>
    </lineage>
</organism>
<sequence>MKKKWTADMLLFLVFAMAFYFLTTYVDSIFLFAFSNNIDQKIFEGYSNPLDISTLIGVLALAPVALQIIEDRGSMRAKILAHRSKKAILRAAPIIAGLSAAFEAQTACRVFIDLDKGFSVIGLDDPALLVTSKWLPHFVFLIAVVSIPSLWESWLPESKKEIQMELATLDEDISSLKFERSEFFEHPVVWDLGVWRLKPTPQNQPKHGIMRTRNCIIFAVMLLIGGASIFGSGFEQWEEESKPIFLVEALFFFALFFPLIAQNRKIRIGWKAIHRGNRPSELYAAFILSMIWFVFAVGIAGVTGFGLGHCLSRMIGPSLINESGAKLLVYVLAVLVFALFVLIVWFLSAIRPDCRFGVKKPLKALAFQRMVEIFDAIEMNESRRAEYEVKLAGSDSLT</sequence>
<dbReference type="EMBL" id="JAEHFL010000017">
    <property type="protein sequence ID" value="MBK3428962.1"/>
    <property type="molecule type" value="Genomic_DNA"/>
</dbReference>
<feature type="transmembrane region" description="Helical" evidence="1">
    <location>
        <begin position="12"/>
        <end position="34"/>
    </location>
</feature>
<name>A0A8I1LA97_9CORY</name>
<feature type="transmembrane region" description="Helical" evidence="1">
    <location>
        <begin position="215"/>
        <end position="232"/>
    </location>
</feature>
<feature type="transmembrane region" description="Helical" evidence="1">
    <location>
        <begin position="244"/>
        <end position="261"/>
    </location>
</feature>